<evidence type="ECO:0000313" key="4">
    <source>
        <dbReference type="Proteomes" id="UP000694251"/>
    </source>
</evidence>
<accession>A0A8T2CTF5</accession>
<dbReference type="InterPro" id="IPR033891">
    <property type="entry name" value="TTC38"/>
</dbReference>
<name>A0A8T2CTF5_ARASU</name>
<dbReference type="EMBL" id="JAEFBJ010000006">
    <property type="protein sequence ID" value="KAG7598171.1"/>
    <property type="molecule type" value="Genomic_DNA"/>
</dbReference>
<dbReference type="OrthoDB" id="1427555at2759"/>
<evidence type="ECO:0000313" key="3">
    <source>
        <dbReference type="EMBL" id="KAG7598171.1"/>
    </source>
</evidence>
<dbReference type="CDD" id="cd05804">
    <property type="entry name" value="StaR_like"/>
    <property type="match status" value="1"/>
</dbReference>
<comment type="caution">
    <text evidence="3">The sequence shown here is derived from an EMBL/GenBank/DDBJ whole genome shotgun (WGS) entry which is preliminary data.</text>
</comment>
<dbReference type="AlphaFoldDB" id="A0A8T2CTF5"/>
<protein>
    <submittedName>
        <fullName evidence="3">Tetratricopeptide-like helical domain superfamily</fullName>
    </submittedName>
</protein>
<proteinExistence type="predicted"/>
<keyword evidence="4" id="KW-1185">Reference proteome</keyword>
<keyword evidence="1" id="KW-0677">Repeat</keyword>
<gene>
    <name evidence="3" type="ORF">ISN44_As06g024620</name>
</gene>
<keyword evidence="2" id="KW-0802">TPR repeat</keyword>
<evidence type="ECO:0000256" key="2">
    <source>
        <dbReference type="ARBA" id="ARBA00022803"/>
    </source>
</evidence>
<dbReference type="PANTHER" id="PTHR16263:SF4">
    <property type="entry name" value="TETRATRICOPEPTIDE REPEAT PROTEIN 38"/>
    <property type="match status" value="1"/>
</dbReference>
<sequence length="442" mass="50383">MKVLGYGRERKVILEAPMYDKDCVLGNILAAHYLSSFDFARANSYARAAESHLGKATPYEKAVFEAVNYLISENMDADVALDLHSKLLEKFPKDLLSWKRVEILCFYMGRPDLSLPLFEKILPENRDQDYVYGMLAFPLLELGNLAEAEVAARKGYEIDKNDSWAHHCLCHVLQTECRFKEAVDFMEGCSASWDSCSSLRYSHNWWHVAVCYLEGGSPISKVQEIYDQQMCKELEKDDAVARDVYMDALGLLLRLDTRDKLDELFLDRLKILGNCLTDQAMWYQEWLFDITTIWALSKVGNTSLAHVLLEGLKSRTSDMSAKKQQLMQKAILLAEAVYEYGKGNYKEALELLGPDFDAVDYKVIGASGLQIDVFNEIWYKLLLLTGQSSTAIEVLEKRIKQRDGAPFLWRLLEKSYSMEGKEEALSAGEKAKALESSYFKFA</sequence>
<evidence type="ECO:0000256" key="1">
    <source>
        <dbReference type="ARBA" id="ARBA00022737"/>
    </source>
</evidence>
<dbReference type="PANTHER" id="PTHR16263">
    <property type="entry name" value="TETRATRICOPEPTIDE REPEAT PROTEIN 38"/>
    <property type="match status" value="1"/>
</dbReference>
<dbReference type="Proteomes" id="UP000694251">
    <property type="component" value="Chromosome 6"/>
</dbReference>
<reference evidence="3 4" key="1">
    <citation type="submission" date="2020-12" db="EMBL/GenBank/DDBJ databases">
        <title>Concerted genomic and epigenomic changes stabilize Arabidopsis allopolyploids.</title>
        <authorList>
            <person name="Chen Z."/>
        </authorList>
    </citation>
    <scope>NUCLEOTIDE SEQUENCE [LARGE SCALE GENOMIC DNA]</scope>
    <source>
        <strain evidence="3">As9502</strain>
        <tissue evidence="3">Leaf</tissue>
    </source>
</reference>
<organism evidence="3 4">
    <name type="scientific">Arabidopsis suecica</name>
    <name type="common">Swedish thale-cress</name>
    <name type="synonym">Cardaminopsis suecica</name>
    <dbReference type="NCBI Taxonomy" id="45249"/>
    <lineage>
        <taxon>Eukaryota</taxon>
        <taxon>Viridiplantae</taxon>
        <taxon>Streptophyta</taxon>
        <taxon>Embryophyta</taxon>
        <taxon>Tracheophyta</taxon>
        <taxon>Spermatophyta</taxon>
        <taxon>Magnoliopsida</taxon>
        <taxon>eudicotyledons</taxon>
        <taxon>Gunneridae</taxon>
        <taxon>Pentapetalae</taxon>
        <taxon>rosids</taxon>
        <taxon>malvids</taxon>
        <taxon>Brassicales</taxon>
        <taxon>Brassicaceae</taxon>
        <taxon>Camelineae</taxon>
        <taxon>Arabidopsis</taxon>
    </lineage>
</organism>